<feature type="compositionally biased region" description="Basic and acidic residues" evidence="1">
    <location>
        <begin position="421"/>
        <end position="463"/>
    </location>
</feature>
<sequence>MTLEETEREEVKLFQKNKRSNKQLQRPVTERPTSPLNQSIATYLPDIGLGWVNLHEEITEIVASNPTKVNIPTGCCVTPKCCSPSAKRSALNKPTGLVASPDQNISRPATKSKTSLPTVQAIERALQQQPAYTLDDLQTNFMFTNGQWFSRCRMLEPSISRCTRKEAYLKKSRKSRTLPTIAFKESINEKIPGKLGNQAREHSEEQQITDGLERKEKNATQNDTTKTVMTEGGKATELGETERKYAETAIEEKGNRYKNKENINRLTESQNDTKRRLQLQMVIDEIIQEVIRNDIERLKSKIEKELSRRKRFKSEDENGETIEHEVKTVNAGQEGTDEGNGKREERESEKPNKVKLRINDNKTKNKINFQVKKNEKNDIETDKHSECTNPLTDKRTEKNQIQTRRTSSPKNAKLQQPGKNATERSGKKETEKAEQKQVNKKEKELQKRKVEKQERNTDQENIHQRKVQASTGLPSGHTLPMLSAVTLQSECQLISPKTHASGQTDTDMGDTTATETREIDAAKPTACMTSIMACKQKRPHRPDTTQQDRGEQRLVQASTGLPSGHTLPMLSAVTLQSECQLISPKTHASGQTDTDMGDTTATETREIDAAKPTACMPSIMACKHKRAHRPDTTQQDRGEQRLVQASTGLTSGHFPAFFSDFRFSVYGRVFPDHVSLIAMQSSFENTSLSSDDSVGLAS</sequence>
<feature type="compositionally biased region" description="Basic and acidic residues" evidence="1">
    <location>
        <begin position="372"/>
        <end position="398"/>
    </location>
</feature>
<feature type="compositionally biased region" description="Basic and acidic residues" evidence="1">
    <location>
        <begin position="339"/>
        <end position="363"/>
    </location>
</feature>
<dbReference type="OrthoDB" id="6265914at2759"/>
<feature type="compositionally biased region" description="Polar residues" evidence="1">
    <location>
        <begin position="101"/>
        <end position="116"/>
    </location>
</feature>
<feature type="region of interest" description="Disordered" evidence="1">
    <location>
        <begin position="1"/>
        <end position="37"/>
    </location>
</feature>
<feature type="compositionally biased region" description="Basic and acidic residues" evidence="1">
    <location>
        <begin position="199"/>
        <end position="218"/>
    </location>
</feature>
<feature type="region of interest" description="Disordered" evidence="1">
    <location>
        <begin position="92"/>
        <end position="116"/>
    </location>
</feature>
<keyword evidence="3" id="KW-1185">Reference proteome</keyword>
<gene>
    <name evidence="2" type="ORF">EG68_11156</name>
</gene>
<evidence type="ECO:0000256" key="1">
    <source>
        <dbReference type="SAM" id="MobiDB-lite"/>
    </source>
</evidence>
<dbReference type="Proteomes" id="UP000822476">
    <property type="component" value="Unassembled WGS sequence"/>
</dbReference>
<organism evidence="2 3">
    <name type="scientific">Paragonimus skrjabini miyazakii</name>
    <dbReference type="NCBI Taxonomy" id="59628"/>
    <lineage>
        <taxon>Eukaryota</taxon>
        <taxon>Metazoa</taxon>
        <taxon>Spiralia</taxon>
        <taxon>Lophotrochozoa</taxon>
        <taxon>Platyhelminthes</taxon>
        <taxon>Trematoda</taxon>
        <taxon>Digenea</taxon>
        <taxon>Plagiorchiida</taxon>
        <taxon>Troglotremata</taxon>
        <taxon>Troglotrematidae</taxon>
        <taxon>Paragonimus</taxon>
    </lineage>
</organism>
<feature type="compositionally biased region" description="Basic and acidic residues" evidence="1">
    <location>
        <begin position="313"/>
        <end position="327"/>
    </location>
</feature>
<dbReference type="EMBL" id="JTDE01008932">
    <property type="protein sequence ID" value="KAF7234680.1"/>
    <property type="molecule type" value="Genomic_DNA"/>
</dbReference>
<feature type="region of interest" description="Disordered" evidence="1">
    <location>
        <begin position="308"/>
        <end position="478"/>
    </location>
</feature>
<name>A0A8S9YPP8_9TREM</name>
<comment type="caution">
    <text evidence="2">The sequence shown here is derived from an EMBL/GenBank/DDBJ whole genome shotgun (WGS) entry which is preliminary data.</text>
</comment>
<feature type="non-terminal residue" evidence="2">
    <location>
        <position position="698"/>
    </location>
</feature>
<reference evidence="2" key="1">
    <citation type="submission" date="2019-07" db="EMBL/GenBank/DDBJ databases">
        <title>Annotation for the trematode Paragonimus miyazaki's.</title>
        <authorList>
            <person name="Choi Y.-J."/>
        </authorList>
    </citation>
    <scope>NUCLEOTIDE SEQUENCE</scope>
    <source>
        <strain evidence="2">Japan</strain>
    </source>
</reference>
<proteinExistence type="predicted"/>
<feature type="compositionally biased region" description="Polar residues" evidence="1">
    <location>
        <begin position="399"/>
        <end position="419"/>
    </location>
</feature>
<protein>
    <submittedName>
        <fullName evidence="2">Uncharacterized protein</fullName>
    </submittedName>
</protein>
<dbReference type="AlphaFoldDB" id="A0A8S9YPP8"/>
<evidence type="ECO:0000313" key="3">
    <source>
        <dbReference type="Proteomes" id="UP000822476"/>
    </source>
</evidence>
<feature type="compositionally biased region" description="Polar residues" evidence="1">
    <location>
        <begin position="219"/>
        <end position="228"/>
    </location>
</feature>
<feature type="region of interest" description="Disordered" evidence="1">
    <location>
        <begin position="192"/>
        <end position="233"/>
    </location>
</feature>
<feature type="compositionally biased region" description="Polar residues" evidence="1">
    <location>
        <begin position="22"/>
        <end position="37"/>
    </location>
</feature>
<accession>A0A8S9YPP8</accession>
<evidence type="ECO:0000313" key="2">
    <source>
        <dbReference type="EMBL" id="KAF7234680.1"/>
    </source>
</evidence>